<gene>
    <name evidence="3" type="ORF">FK267_06250</name>
</gene>
<dbReference type="InterPro" id="IPR006311">
    <property type="entry name" value="TAT_signal"/>
</dbReference>
<proteinExistence type="predicted"/>
<evidence type="ECO:0000313" key="4">
    <source>
        <dbReference type="Proteomes" id="UP000317942"/>
    </source>
</evidence>
<evidence type="ECO:0000259" key="2">
    <source>
        <dbReference type="SMART" id="SM00909"/>
    </source>
</evidence>
<evidence type="ECO:0000313" key="3">
    <source>
        <dbReference type="EMBL" id="TQD61979.1"/>
    </source>
</evidence>
<accession>A0A508BJE7</accession>
<dbReference type="RefSeq" id="WP_141406631.1">
    <property type="nucleotide sequence ID" value="NZ_VICC01000004.1"/>
</dbReference>
<dbReference type="InterPro" id="IPR019606">
    <property type="entry name" value="GerMN"/>
</dbReference>
<organism evidence="3 4">
    <name type="scientific">Actinomyces oris</name>
    <dbReference type="NCBI Taxonomy" id="544580"/>
    <lineage>
        <taxon>Bacteria</taxon>
        <taxon>Bacillati</taxon>
        <taxon>Actinomycetota</taxon>
        <taxon>Actinomycetes</taxon>
        <taxon>Actinomycetales</taxon>
        <taxon>Actinomycetaceae</taxon>
        <taxon>Actinomyces</taxon>
    </lineage>
</organism>
<dbReference type="EMBL" id="VICC01000004">
    <property type="protein sequence ID" value="TQD61979.1"/>
    <property type="molecule type" value="Genomic_DNA"/>
</dbReference>
<evidence type="ECO:0000256" key="1">
    <source>
        <dbReference type="SAM" id="MobiDB-lite"/>
    </source>
</evidence>
<dbReference type="InterPro" id="IPR059026">
    <property type="entry name" value="LpqB_N"/>
</dbReference>
<comment type="caution">
    <text evidence="3">The sequence shown here is derived from an EMBL/GenBank/DDBJ whole genome shotgun (WGS) entry which is preliminary data.</text>
</comment>
<protein>
    <submittedName>
        <fullName evidence="3">Spore gernimation protein</fullName>
    </submittedName>
</protein>
<feature type="domain" description="GerMN" evidence="2">
    <location>
        <begin position="243"/>
        <end position="333"/>
    </location>
</feature>
<dbReference type="SMART" id="SM00909">
    <property type="entry name" value="Germane"/>
    <property type="match status" value="1"/>
</dbReference>
<dbReference type="Proteomes" id="UP000317942">
    <property type="component" value="Unassembled WGS sequence"/>
</dbReference>
<reference evidence="3 4" key="1">
    <citation type="submission" date="2019-06" db="EMBL/GenBank/DDBJ databases">
        <title>Draft genome sequence of Actinomyces oris CCUG 34288T.</title>
        <authorList>
            <person name="Salva-Serra F."/>
            <person name="Cardew S."/>
            <person name="Moore E."/>
        </authorList>
    </citation>
    <scope>NUCLEOTIDE SEQUENCE [LARGE SCALE GENOMIC DNA]</scope>
    <source>
        <strain evidence="3 4">CCUG 34288</strain>
    </source>
</reference>
<dbReference type="Pfam" id="PF25976">
    <property type="entry name" value="LpqB_N"/>
    <property type="match status" value="1"/>
</dbReference>
<feature type="region of interest" description="Disordered" evidence="1">
    <location>
        <begin position="1"/>
        <end position="37"/>
    </location>
</feature>
<name>A0A508BJE7_9ACTO</name>
<sequence length="601" mass="61721">MTQPMNRDAPTQGRRSAESAEPTGPTGPTEPTGILGTVPARLSRRGALGLLSATAAGVLAGCTALPSSSRVTRSGVAASDTNALIETAPGPGEGDSAEDIVNGFLRATIAGFADDFATAKQFLSDHAVAQWKPLETVSAYSGSTEPQVSVAANGSFTVTSGQVGVLNSLGVFTPAPEGSTYTGEFSLATNSTGQWRIVGLPHGILLPLSRLMQNFAVSSLAFLSRDRSRFVPELRWYPRSSQADSLVSGLLAGPSDWLAKGASSLIPRNAERAGRGVVVEGGTATVHLSADSDPASEDARGLMVAQIEQSLIQISGIDHVRVLAGTVDLGAAAQLTPMAPEVGGIVGMSEGSVVRGTGARRVTLASDRVLGTSDARSPSLGADGAVYALSASSLLRLPRGQDSASVILSVGDPSAGAGGLGAPMGDRHGWAWLLAEGRLTAVNGSGQRATLESSWLQDGTVAAFDLSVESERIAVRRTDGRVAVAIIIRDQDGRPTGLGPALEMPRASGAGTRGLSWCAPNAVCVLAAAGTEGGGVPEVRLVQVGGAVNTLVGVRRARSVISDRSEESLLIVDEDGQTWQRRGAMWRVLTAEVTDPSFPLP</sequence>
<dbReference type="Pfam" id="PF10646">
    <property type="entry name" value="Germane"/>
    <property type="match status" value="1"/>
</dbReference>
<dbReference type="PROSITE" id="PS51318">
    <property type="entry name" value="TAT"/>
    <property type="match status" value="1"/>
</dbReference>
<feature type="compositionally biased region" description="Low complexity" evidence="1">
    <location>
        <begin position="21"/>
        <end position="33"/>
    </location>
</feature>
<dbReference type="AlphaFoldDB" id="A0A508BJE7"/>